<proteinExistence type="predicted"/>
<accession>A0A930YDL4</accession>
<name>A0A930YDL4_9ACTN</name>
<evidence type="ECO:0008006" key="4">
    <source>
        <dbReference type="Google" id="ProtNLM"/>
    </source>
</evidence>
<keyword evidence="3" id="KW-1185">Reference proteome</keyword>
<dbReference type="RefSeq" id="WP_194706062.1">
    <property type="nucleotide sequence ID" value="NZ_JADKPN010000002.1"/>
</dbReference>
<keyword evidence="1" id="KW-0732">Signal</keyword>
<evidence type="ECO:0000313" key="3">
    <source>
        <dbReference type="Proteomes" id="UP000640489"/>
    </source>
</evidence>
<reference evidence="2" key="1">
    <citation type="submission" date="2020-11" db="EMBL/GenBank/DDBJ databases">
        <title>Nocardioides sp. nov., isolated from Soil of Cynanchum wilfordii Hemsley rhizosphere.</title>
        <authorList>
            <person name="Lee J.-S."/>
            <person name="Suh M.K."/>
            <person name="Kim J.-S."/>
        </authorList>
    </citation>
    <scope>NUCLEOTIDE SEQUENCE</scope>
    <source>
        <strain evidence="2">KCTC 19275</strain>
    </source>
</reference>
<dbReference type="InterPro" id="IPR036691">
    <property type="entry name" value="Endo/exonu/phosph_ase_sf"/>
</dbReference>
<evidence type="ECO:0000256" key="1">
    <source>
        <dbReference type="SAM" id="SignalP"/>
    </source>
</evidence>
<feature type="signal peptide" evidence="1">
    <location>
        <begin position="1"/>
        <end position="27"/>
    </location>
</feature>
<dbReference type="Gene3D" id="3.60.10.10">
    <property type="entry name" value="Endonuclease/exonuclease/phosphatase"/>
    <property type="match status" value="1"/>
</dbReference>
<dbReference type="EMBL" id="JADKPN010000002">
    <property type="protein sequence ID" value="MBF4762898.1"/>
    <property type="molecule type" value="Genomic_DNA"/>
</dbReference>
<protein>
    <recommendedName>
        <fullName evidence="4">Endonuclease/exonuclease/phosphatase domain-containing protein</fullName>
    </recommendedName>
</protein>
<evidence type="ECO:0000313" key="2">
    <source>
        <dbReference type="EMBL" id="MBF4762898.1"/>
    </source>
</evidence>
<sequence>MLDHFRSPRLALGVAVLATALAGTSVAAPSMAKEATAARTVAPMSAPLPPPAPGVVRITQANLLSGQPALNFQADAATVLSNQPDFITYNEVPYRFDVFLAPPGYAIWRTPGQYTGETPVAWRTDKWTAINQGTTTVSYKEGKLPGQKVEWGIRYANWVTLQGIDGHVISIISAHLAPDSEITHGLQEVGINNLGALANTLSQYGPVLMAGDMNFHYNGPLQYPRTLLTSYGFTPTYDVTGTHFPTGDHRGATIDYIFLKTAAQFSVLGQYNQELYSDHDAVTADLAFTDAPIEVPVSFTPGDFTNQPGGTRDARRAVLDLMVKAVDNTAEGASIHLTTAKLGDKPLYRSLRAAIDRGVHVQFLTRRPNPTQQELNLMNVLGSKVWKKDWAVGCDEECQAIDRRGNLPQTRLLVSQSGVTAAIRMDVDQPAVFSTAHSLTNAKVWTSQATYDGAFRRFFLLVGREI</sequence>
<organism evidence="2 3">
    <name type="scientific">Nocardioides islandensis</name>
    <dbReference type="NCBI Taxonomy" id="433663"/>
    <lineage>
        <taxon>Bacteria</taxon>
        <taxon>Bacillati</taxon>
        <taxon>Actinomycetota</taxon>
        <taxon>Actinomycetes</taxon>
        <taxon>Propionibacteriales</taxon>
        <taxon>Nocardioidaceae</taxon>
        <taxon>Nocardioides</taxon>
    </lineage>
</organism>
<dbReference type="Proteomes" id="UP000640489">
    <property type="component" value="Unassembled WGS sequence"/>
</dbReference>
<feature type="chain" id="PRO_5036836784" description="Endonuclease/exonuclease/phosphatase domain-containing protein" evidence="1">
    <location>
        <begin position="28"/>
        <end position="466"/>
    </location>
</feature>
<gene>
    <name evidence="2" type="ORF">ISU07_07140</name>
</gene>
<dbReference type="AlphaFoldDB" id="A0A930YDL4"/>
<dbReference type="SUPFAM" id="SSF56219">
    <property type="entry name" value="DNase I-like"/>
    <property type="match status" value="1"/>
</dbReference>
<comment type="caution">
    <text evidence="2">The sequence shown here is derived from an EMBL/GenBank/DDBJ whole genome shotgun (WGS) entry which is preliminary data.</text>
</comment>